<dbReference type="Pfam" id="PF04536">
    <property type="entry name" value="TPM_phosphatase"/>
    <property type="match status" value="1"/>
</dbReference>
<keyword evidence="3" id="KW-1185">Reference proteome</keyword>
<evidence type="ECO:0000259" key="1">
    <source>
        <dbReference type="Pfam" id="PF04536"/>
    </source>
</evidence>
<dbReference type="Proteomes" id="UP000317365">
    <property type="component" value="Chromosome"/>
</dbReference>
<dbReference type="InterPro" id="IPR007621">
    <property type="entry name" value="TPM_dom"/>
</dbReference>
<feature type="domain" description="TPM" evidence="1">
    <location>
        <begin position="27"/>
        <end position="142"/>
    </location>
</feature>
<evidence type="ECO:0000313" key="3">
    <source>
        <dbReference type="Proteomes" id="UP000317365"/>
    </source>
</evidence>
<dbReference type="RefSeq" id="WP_142808822.1">
    <property type="nucleotide sequence ID" value="NZ_CP036282.1"/>
</dbReference>
<name>A0A515EKL3_9BURK</name>
<dbReference type="PANTHER" id="PTHR30373:SF8">
    <property type="entry name" value="BLL7265 PROTEIN"/>
    <property type="match status" value="1"/>
</dbReference>
<proteinExistence type="predicted"/>
<accession>A0A515EKL3</accession>
<gene>
    <name evidence="2" type="ORF">EXZ61_02820</name>
</gene>
<organism evidence="2 3">
    <name type="scientific">Rhodoferax aquaticus</name>
    <dbReference type="NCBI Taxonomy" id="2527691"/>
    <lineage>
        <taxon>Bacteria</taxon>
        <taxon>Pseudomonadati</taxon>
        <taxon>Pseudomonadota</taxon>
        <taxon>Betaproteobacteria</taxon>
        <taxon>Burkholderiales</taxon>
        <taxon>Comamonadaceae</taxon>
        <taxon>Rhodoferax</taxon>
    </lineage>
</organism>
<dbReference type="PANTHER" id="PTHR30373">
    <property type="entry name" value="UPF0603 PROTEIN YGCG"/>
    <property type="match status" value="1"/>
</dbReference>
<reference evidence="3" key="2">
    <citation type="journal article" date="2020" name="Int. J. Syst. Evol. Microbiol.">
        <title>Genomic insights into a novel species Rhodoferax aquaticus sp. nov., isolated from freshwater.</title>
        <authorList>
            <person name="Li T."/>
            <person name="Zhuo Y."/>
            <person name="Jin C.Z."/>
            <person name="Wu X."/>
            <person name="Ko S.R."/>
            <person name="Jin F.J."/>
            <person name="Ahn C.Y."/>
            <person name="Oh H.M."/>
            <person name="Lee H.G."/>
            <person name="Jin L."/>
        </authorList>
    </citation>
    <scope>NUCLEOTIDE SEQUENCE [LARGE SCALE GENOMIC DNA]</scope>
    <source>
        <strain evidence="3">Gr-4</strain>
    </source>
</reference>
<dbReference type="EMBL" id="CP036282">
    <property type="protein sequence ID" value="QDL53190.1"/>
    <property type="molecule type" value="Genomic_DNA"/>
</dbReference>
<evidence type="ECO:0000313" key="2">
    <source>
        <dbReference type="EMBL" id="QDL53190.1"/>
    </source>
</evidence>
<reference evidence="3" key="1">
    <citation type="submission" date="2019-02" db="EMBL/GenBank/DDBJ databases">
        <title>Complete genome sequence of Rhodoferax sp. Gr-4.</title>
        <authorList>
            <person name="Jin L."/>
        </authorList>
    </citation>
    <scope>NUCLEOTIDE SEQUENCE [LARGE SCALE GENOMIC DNA]</scope>
    <source>
        <strain evidence="3">Gr-4</strain>
    </source>
</reference>
<dbReference type="AlphaFoldDB" id="A0A515EKL3"/>
<dbReference type="KEGG" id="rhg:EXZ61_02820"/>
<protein>
    <recommendedName>
        <fullName evidence="1">TPM domain-containing protein</fullName>
    </recommendedName>
</protein>
<sequence>MDIQRFVKHLMTPPAKVKRHFPQSVLHAIEHAIAASEAQHSGEIRFVVEGALDGAPLFKGQSPRDRALDLFSELRVWDTEFNNGLLIYVLLADRAVEIVADRGINAQVAASTWTHICQQMEQAFQQSSFESGVVSGVQAITQQLAQHFPANSQLGNELPNQAVVL</sequence>
<dbReference type="Gene3D" id="3.10.310.50">
    <property type="match status" value="1"/>
</dbReference>